<protein>
    <submittedName>
        <fullName evidence="1">Uncharacterized protein</fullName>
    </submittedName>
</protein>
<dbReference type="Proteomes" id="UP001214441">
    <property type="component" value="Unassembled WGS sequence"/>
</dbReference>
<reference evidence="1 2" key="1">
    <citation type="submission" date="2023-05" db="EMBL/GenBank/DDBJ databases">
        <title>Streptantibioticus silvisoli sp. nov., acidotolerant actinomycetes 1 from pine litter.</title>
        <authorList>
            <person name="Swiecimska M."/>
            <person name="Golinska P."/>
            <person name="Sangal V."/>
            <person name="Wachnowicz B."/>
            <person name="Goodfellow M."/>
        </authorList>
    </citation>
    <scope>NUCLEOTIDE SEQUENCE [LARGE SCALE GENOMIC DNA]</scope>
    <source>
        <strain evidence="1 2">DSM 42109</strain>
    </source>
</reference>
<evidence type="ECO:0000313" key="2">
    <source>
        <dbReference type="Proteomes" id="UP001214441"/>
    </source>
</evidence>
<gene>
    <name evidence="1" type="ORF">NMN56_029945</name>
</gene>
<dbReference type="EMBL" id="JANCPR020000036">
    <property type="protein sequence ID" value="MDJ1136098.1"/>
    <property type="molecule type" value="Genomic_DNA"/>
</dbReference>
<sequence length="79" mass="9479">MYDETRQQPAVVVRADGVWLTLTRPGRRPWRTHIAAVRTATERERRSLRALRRLVRTQRDRELAAKLREVNERSVRAWM</sequence>
<keyword evidence="2" id="KW-1185">Reference proteome</keyword>
<comment type="caution">
    <text evidence="1">The sequence shown here is derived from an EMBL/GenBank/DDBJ whole genome shotgun (WGS) entry which is preliminary data.</text>
</comment>
<name>A0ABT7A422_9ACTN</name>
<accession>A0ABT7A422</accession>
<proteinExistence type="predicted"/>
<evidence type="ECO:0000313" key="1">
    <source>
        <dbReference type="EMBL" id="MDJ1136098.1"/>
    </source>
</evidence>
<dbReference type="RefSeq" id="WP_274046035.1">
    <property type="nucleotide sequence ID" value="NZ_JANCPR020000036.1"/>
</dbReference>
<organism evidence="1 2">
    <name type="scientific">Streptomyces iconiensis</name>
    <dbReference type="NCBI Taxonomy" id="1384038"/>
    <lineage>
        <taxon>Bacteria</taxon>
        <taxon>Bacillati</taxon>
        <taxon>Actinomycetota</taxon>
        <taxon>Actinomycetes</taxon>
        <taxon>Kitasatosporales</taxon>
        <taxon>Streptomycetaceae</taxon>
        <taxon>Streptomyces</taxon>
    </lineage>
</organism>